<evidence type="ECO:0000259" key="2">
    <source>
        <dbReference type="PROSITE" id="PS50110"/>
    </source>
</evidence>
<feature type="modified residue" description="4-aspartylphosphate" evidence="1">
    <location>
        <position position="82"/>
    </location>
</feature>
<feature type="domain" description="Response regulatory" evidence="2">
    <location>
        <begin position="17"/>
        <end position="147"/>
    </location>
</feature>
<evidence type="ECO:0000259" key="4">
    <source>
        <dbReference type="PROSITE" id="PS50887"/>
    </source>
</evidence>
<feature type="domain" description="GGDEF" evidence="4">
    <location>
        <begin position="203"/>
        <end position="335"/>
    </location>
</feature>
<dbReference type="SMART" id="SM00448">
    <property type="entry name" value="REC"/>
    <property type="match status" value="1"/>
</dbReference>
<dbReference type="InterPro" id="IPR050706">
    <property type="entry name" value="Cyclic-di-GMP_PDE-like"/>
</dbReference>
<dbReference type="PANTHER" id="PTHR33121:SF79">
    <property type="entry name" value="CYCLIC DI-GMP PHOSPHODIESTERASE PDED-RELATED"/>
    <property type="match status" value="1"/>
</dbReference>
<dbReference type="PATRIC" id="fig|1193502.14.peg.1215"/>
<dbReference type="SMART" id="SM00267">
    <property type="entry name" value="GGDEF"/>
    <property type="match status" value="1"/>
</dbReference>
<dbReference type="KEGG" id="shal:SHALO_1197"/>
<dbReference type="SUPFAM" id="SSF141868">
    <property type="entry name" value="EAL domain-like"/>
    <property type="match status" value="1"/>
</dbReference>
<keyword evidence="1" id="KW-0597">Phosphoprotein</keyword>
<dbReference type="InterPro" id="IPR043128">
    <property type="entry name" value="Rev_trsase/Diguanyl_cyclase"/>
</dbReference>
<protein>
    <submittedName>
        <fullName evidence="5">GGDEF/EAL domain containing response regulator receiver</fullName>
    </submittedName>
</protein>
<evidence type="ECO:0000256" key="1">
    <source>
        <dbReference type="PROSITE-ProRule" id="PRU00169"/>
    </source>
</evidence>
<dbReference type="AlphaFoldDB" id="A0A1D7TIX7"/>
<organism evidence="5 6">
    <name type="scientific">Sulfurospirillum halorespirans DSM 13726</name>
    <dbReference type="NCBI Taxonomy" id="1193502"/>
    <lineage>
        <taxon>Bacteria</taxon>
        <taxon>Pseudomonadati</taxon>
        <taxon>Campylobacterota</taxon>
        <taxon>Epsilonproteobacteria</taxon>
        <taxon>Campylobacterales</taxon>
        <taxon>Sulfurospirillaceae</taxon>
        <taxon>Sulfurospirillum</taxon>
    </lineage>
</organism>
<dbReference type="SUPFAM" id="SSF55073">
    <property type="entry name" value="Nucleotide cyclase"/>
    <property type="match status" value="1"/>
</dbReference>
<dbReference type="InterPro" id="IPR011006">
    <property type="entry name" value="CheY-like_superfamily"/>
</dbReference>
<dbReference type="Gene3D" id="3.20.20.450">
    <property type="entry name" value="EAL domain"/>
    <property type="match status" value="1"/>
</dbReference>
<dbReference type="SMART" id="SM00052">
    <property type="entry name" value="EAL"/>
    <property type="match status" value="1"/>
</dbReference>
<dbReference type="PROSITE" id="PS50110">
    <property type="entry name" value="RESPONSE_REGULATORY"/>
    <property type="match status" value="1"/>
</dbReference>
<dbReference type="InterPro" id="IPR001789">
    <property type="entry name" value="Sig_transdc_resp-reg_receiver"/>
</dbReference>
<evidence type="ECO:0000313" key="6">
    <source>
        <dbReference type="Proteomes" id="UP000094609"/>
    </source>
</evidence>
<dbReference type="CDD" id="cd01948">
    <property type="entry name" value="EAL"/>
    <property type="match status" value="1"/>
</dbReference>
<dbReference type="EMBL" id="CP017111">
    <property type="protein sequence ID" value="AOO64975.1"/>
    <property type="molecule type" value="Genomic_DNA"/>
</dbReference>
<dbReference type="PANTHER" id="PTHR33121">
    <property type="entry name" value="CYCLIC DI-GMP PHOSPHODIESTERASE PDEF"/>
    <property type="match status" value="1"/>
</dbReference>
<dbReference type="PROSITE" id="PS50883">
    <property type="entry name" value="EAL"/>
    <property type="match status" value="1"/>
</dbReference>
<accession>A0A1D7TIX7</accession>
<dbReference type="InterPro" id="IPR001633">
    <property type="entry name" value="EAL_dom"/>
</dbReference>
<dbReference type="Gene3D" id="3.30.70.270">
    <property type="match status" value="1"/>
</dbReference>
<dbReference type="Proteomes" id="UP000094609">
    <property type="component" value="Chromosome"/>
</dbReference>
<gene>
    <name evidence="5" type="ORF">SHALO_1197</name>
</gene>
<dbReference type="SUPFAM" id="SSF52172">
    <property type="entry name" value="CheY-like"/>
    <property type="match status" value="1"/>
</dbReference>
<dbReference type="Pfam" id="PF00563">
    <property type="entry name" value="EAL"/>
    <property type="match status" value="1"/>
</dbReference>
<dbReference type="Pfam" id="PF00072">
    <property type="entry name" value="Response_reg"/>
    <property type="match status" value="1"/>
</dbReference>
<reference evidence="6" key="1">
    <citation type="submission" date="2016-08" db="EMBL/GenBank/DDBJ databases">
        <title>Complete genome sequence of the organohalide-respiring Epsilonproteobacterium Sulfurospirillum halorespirans.</title>
        <authorList>
            <person name="Goris T."/>
            <person name="Zimmermann J."/>
            <person name="Schenz B."/>
            <person name="Lemos M."/>
            <person name="Hackermueller J."/>
            <person name="Diekert G."/>
        </authorList>
    </citation>
    <scope>NUCLEOTIDE SEQUENCE [LARGE SCALE GENOMIC DNA]</scope>
    <source>
        <strain>DSM 13726</strain>
        <strain evidence="6">PCE-M2</strain>
    </source>
</reference>
<sequence>MDTSAMERLKSRCKEIRILYIEDDEVTRKYTHSILSEFFDSIDVASDGQHAYDLFIDAELAIPALGLSCESQSRRYNLVITDIKMPKFDGIALIAKIRKICKETAIIVTSAHNDVEYLIETIRLGVDGYILKPIEFDQLFDSLASTVETILLKEERRAYTSSLKQTIVLQQSALEEQLHTDALTKLSNKNTLDSILSHIQPVEVPSLFLINIDRFKNYNKLYGIEVGNQILKEFAHHLKEVATSMCYSVFRVSSNEFAMLHLDTELNPEKIYEDINQTLELLNGIAIKVEGLNEKILIHISMGVTFDQENLFNKAFTALDFAKQSGKSFVVYTSNLDETESLANDFYWQDVIADTLDKDNVVPFFQPICNKEGEIIKYEALIRIKTKDKLEQEQYVSPYYFLDIARRTRQYDSLSHKMIEKVLELMVTHPTVTFSINISFRDMLNKEIRDLLRSKMEAFRAQNQAINLVFEVVESEKTTDLNTVKNFLKYIKYEEAPIAIDDFGTGYSNFSHVMQLDPAYIKIDGSLIQEIDTSEKTRLLVQGIISFAKALHVKTIAEYVHSQTIFDQLVEMGVDEFQGYYIGEPWLELPCRP</sequence>
<dbReference type="InterPro" id="IPR000160">
    <property type="entry name" value="GGDEF_dom"/>
</dbReference>
<dbReference type="Gene3D" id="3.40.50.2300">
    <property type="match status" value="1"/>
</dbReference>
<evidence type="ECO:0000259" key="3">
    <source>
        <dbReference type="PROSITE" id="PS50883"/>
    </source>
</evidence>
<evidence type="ECO:0000313" key="5">
    <source>
        <dbReference type="EMBL" id="AOO64975.1"/>
    </source>
</evidence>
<dbReference type="NCBIfam" id="TIGR00254">
    <property type="entry name" value="GGDEF"/>
    <property type="match status" value="1"/>
</dbReference>
<keyword evidence="6" id="KW-1185">Reference proteome</keyword>
<name>A0A1D7TIX7_9BACT</name>
<proteinExistence type="predicted"/>
<dbReference type="GO" id="GO:0071111">
    <property type="term" value="F:cyclic-guanylate-specific phosphodiesterase activity"/>
    <property type="evidence" value="ECO:0007669"/>
    <property type="project" value="InterPro"/>
</dbReference>
<dbReference type="STRING" id="1193502.SHALO_1197"/>
<dbReference type="InterPro" id="IPR035919">
    <property type="entry name" value="EAL_sf"/>
</dbReference>
<dbReference type="InterPro" id="IPR029787">
    <property type="entry name" value="Nucleotide_cyclase"/>
</dbReference>
<dbReference type="Pfam" id="PF00990">
    <property type="entry name" value="GGDEF"/>
    <property type="match status" value="1"/>
</dbReference>
<dbReference type="PROSITE" id="PS50887">
    <property type="entry name" value="GGDEF"/>
    <property type="match status" value="1"/>
</dbReference>
<feature type="domain" description="EAL" evidence="3">
    <location>
        <begin position="345"/>
        <end position="593"/>
    </location>
</feature>
<dbReference type="CDD" id="cd01949">
    <property type="entry name" value="GGDEF"/>
    <property type="match status" value="1"/>
</dbReference>
<dbReference type="GO" id="GO:0000160">
    <property type="term" value="P:phosphorelay signal transduction system"/>
    <property type="evidence" value="ECO:0007669"/>
    <property type="project" value="InterPro"/>
</dbReference>